<dbReference type="Proteomes" id="UP000565724">
    <property type="component" value="Unassembled WGS sequence"/>
</dbReference>
<evidence type="ECO:0000256" key="1">
    <source>
        <dbReference type="SAM" id="Phobius"/>
    </source>
</evidence>
<keyword evidence="1" id="KW-1133">Transmembrane helix</keyword>
<evidence type="ECO:0000313" key="2">
    <source>
        <dbReference type="EMBL" id="NUU19272.1"/>
    </source>
</evidence>
<organism evidence="2 3">
    <name type="scientific">Cellulomonas humilata</name>
    <dbReference type="NCBI Taxonomy" id="144055"/>
    <lineage>
        <taxon>Bacteria</taxon>
        <taxon>Bacillati</taxon>
        <taxon>Actinomycetota</taxon>
        <taxon>Actinomycetes</taxon>
        <taxon>Micrococcales</taxon>
        <taxon>Cellulomonadaceae</taxon>
        <taxon>Cellulomonas</taxon>
    </lineage>
</organism>
<dbReference type="AlphaFoldDB" id="A0A7Y6A3X0"/>
<gene>
    <name evidence="2" type="ORF">HP550_18640</name>
</gene>
<evidence type="ECO:0000313" key="3">
    <source>
        <dbReference type="Proteomes" id="UP000565724"/>
    </source>
</evidence>
<proteinExistence type="predicted"/>
<name>A0A7Y6A3X0_9CELL</name>
<keyword evidence="3" id="KW-1185">Reference proteome</keyword>
<feature type="transmembrane region" description="Helical" evidence="1">
    <location>
        <begin position="31"/>
        <end position="48"/>
    </location>
</feature>
<protein>
    <submittedName>
        <fullName evidence="2">Uncharacterized protein</fullName>
    </submittedName>
</protein>
<keyword evidence="1" id="KW-0812">Transmembrane</keyword>
<accession>A0A7Y6A3X0</accession>
<keyword evidence="1" id="KW-0472">Membrane</keyword>
<reference evidence="2 3" key="1">
    <citation type="submission" date="2020-05" db="EMBL/GenBank/DDBJ databases">
        <title>Genome Sequencing of Type Strains.</title>
        <authorList>
            <person name="Lemaire J.F."/>
            <person name="Inderbitzin P."/>
            <person name="Gregorio O.A."/>
            <person name="Collins S.B."/>
            <person name="Wespe N."/>
            <person name="Knight-Connoni V."/>
        </authorList>
    </citation>
    <scope>NUCLEOTIDE SEQUENCE [LARGE SCALE GENOMIC DNA]</scope>
    <source>
        <strain evidence="2 3">ATCC 25174</strain>
    </source>
</reference>
<sequence>MRWWDWRPLAGLAVGFLGAWAAGLAVQTSALLGLMVAVGVLLLTRLDGTPDPGWTRDRLDRRHGARGEVQDLAWAMVGRDGRIGERVLRRLREVARSRLARHGLTIDDPGTETLLGTRAVRTLTRTSAPLPTIADVAHTLDVLDRLGPRRATPTDDGAPADD</sequence>
<dbReference type="EMBL" id="JABMCI010000070">
    <property type="protein sequence ID" value="NUU19272.1"/>
    <property type="molecule type" value="Genomic_DNA"/>
</dbReference>
<dbReference type="RefSeq" id="WP_175349170.1">
    <property type="nucleotide sequence ID" value="NZ_JABMCI010000070.1"/>
</dbReference>
<comment type="caution">
    <text evidence="2">The sequence shown here is derived from an EMBL/GenBank/DDBJ whole genome shotgun (WGS) entry which is preliminary data.</text>
</comment>